<dbReference type="GO" id="GO:0008270">
    <property type="term" value="F:zinc ion binding"/>
    <property type="evidence" value="ECO:0007669"/>
    <property type="project" value="InterPro"/>
</dbReference>
<dbReference type="CDD" id="cd00067">
    <property type="entry name" value="GAL4"/>
    <property type="match status" value="1"/>
</dbReference>
<feature type="compositionally biased region" description="Polar residues" evidence="7">
    <location>
        <begin position="108"/>
        <end position="122"/>
    </location>
</feature>
<evidence type="ECO:0000256" key="6">
    <source>
        <dbReference type="ARBA" id="ARBA00023242"/>
    </source>
</evidence>
<evidence type="ECO:0000256" key="3">
    <source>
        <dbReference type="ARBA" id="ARBA00023015"/>
    </source>
</evidence>
<sequence>MPRPSQSPAQPQNESRKRGRIACSQCRQAKIRCGLEQIPCSRCERVGLDCSINPSYRRVSKNDKVKELEQQVQHLHEFIEHQHDGVLPVSRSSRGSSVRNSADPYHTGTINYDPSPQSSVSHSAIAPKTGHIDPPPNQQDAATRVLGRITIPQKQTRAMFATYFKHYHHFLPILEPTRTEATYYHTSVLLFWSVIAVATRQLRSDEDLLSRLAPELNQRLWTTLATSPVSLATVQAMLLLSCWPLPNVRLWTDKSWILSNLAMNTSIQLGMHRPGSEIGYSKETLSLTRGDIADRACTWFASVALCQSLSVDLGHGPTAHFDDWTVRAVCEGSSFDDIPSELRHSLMIERTNHDALLLLSKDAQSPFGVPTGDNGFDIIWECERRFDELLSTLESQLSLTNRLDLQHARLHIQCIYFLYDEDNSLRLPGLLRAYSTASDIVNTILSDETSHDVLPYAPLRVVRIIFNAALVIFRILHSTCAAGLDYKGGRLLFNAAAFSMRQLSVLQKDKDQPLRASEMLRAFWRAAERNPSMSSQAPKLHIKSRLGASLAYDCLLLFRNKSSDNRARGPDAPTQNNQAPTGELSQNTLSPISNELPDPIFLPAVPPTDLDLSIFPEGILSISPNIDMTDTLWLQDIGYPAFPDIEVWQR</sequence>
<organism evidence="9 10">
    <name type="scientific">Exophiala xenobiotica</name>
    <dbReference type="NCBI Taxonomy" id="348802"/>
    <lineage>
        <taxon>Eukaryota</taxon>
        <taxon>Fungi</taxon>
        <taxon>Dikarya</taxon>
        <taxon>Ascomycota</taxon>
        <taxon>Pezizomycotina</taxon>
        <taxon>Eurotiomycetes</taxon>
        <taxon>Chaetothyriomycetidae</taxon>
        <taxon>Chaetothyriales</taxon>
        <taxon>Herpotrichiellaceae</taxon>
        <taxon>Exophiala</taxon>
    </lineage>
</organism>
<evidence type="ECO:0000256" key="5">
    <source>
        <dbReference type="ARBA" id="ARBA00023163"/>
    </source>
</evidence>
<evidence type="ECO:0000256" key="2">
    <source>
        <dbReference type="ARBA" id="ARBA00022723"/>
    </source>
</evidence>
<proteinExistence type="predicted"/>
<dbReference type="GO" id="GO:0000981">
    <property type="term" value="F:DNA-binding transcription factor activity, RNA polymerase II-specific"/>
    <property type="evidence" value="ECO:0007669"/>
    <property type="project" value="InterPro"/>
</dbReference>
<evidence type="ECO:0000256" key="4">
    <source>
        <dbReference type="ARBA" id="ARBA00023125"/>
    </source>
</evidence>
<protein>
    <recommendedName>
        <fullName evidence="8">Zn(2)-C6 fungal-type domain-containing protein</fullName>
    </recommendedName>
</protein>
<feature type="compositionally biased region" description="Polar residues" evidence="7">
    <location>
        <begin position="1"/>
        <end position="13"/>
    </location>
</feature>
<dbReference type="InterPro" id="IPR036864">
    <property type="entry name" value="Zn2-C6_fun-type_DNA-bd_sf"/>
</dbReference>
<evidence type="ECO:0000256" key="7">
    <source>
        <dbReference type="SAM" id="MobiDB-lite"/>
    </source>
</evidence>
<feature type="compositionally biased region" description="Low complexity" evidence="7">
    <location>
        <begin position="89"/>
        <end position="101"/>
    </location>
</feature>
<dbReference type="GO" id="GO:0005634">
    <property type="term" value="C:nucleus"/>
    <property type="evidence" value="ECO:0007669"/>
    <property type="project" value="UniProtKB-SubCell"/>
</dbReference>
<dbReference type="SUPFAM" id="SSF57701">
    <property type="entry name" value="Zn2/Cys6 DNA-binding domain"/>
    <property type="match status" value="1"/>
</dbReference>
<dbReference type="SMART" id="SM00066">
    <property type="entry name" value="GAL4"/>
    <property type="match status" value="1"/>
</dbReference>
<dbReference type="PROSITE" id="PS00463">
    <property type="entry name" value="ZN2_CY6_FUNGAL_1"/>
    <property type="match status" value="1"/>
</dbReference>
<dbReference type="CDD" id="cd12148">
    <property type="entry name" value="fungal_TF_MHR"/>
    <property type="match status" value="1"/>
</dbReference>
<accession>A0A0D2D9W8</accession>
<dbReference type="Pfam" id="PF04082">
    <property type="entry name" value="Fungal_trans"/>
    <property type="match status" value="1"/>
</dbReference>
<dbReference type="GO" id="GO:0000976">
    <property type="term" value="F:transcription cis-regulatory region binding"/>
    <property type="evidence" value="ECO:0007669"/>
    <property type="project" value="TreeGrafter"/>
</dbReference>
<feature type="domain" description="Zn(2)-C6 fungal-type" evidence="8">
    <location>
        <begin position="22"/>
        <end position="52"/>
    </location>
</feature>
<evidence type="ECO:0000256" key="1">
    <source>
        <dbReference type="ARBA" id="ARBA00004123"/>
    </source>
</evidence>
<dbReference type="PANTHER" id="PTHR31845:SF21">
    <property type="entry name" value="REGULATORY PROTEIN LEU3"/>
    <property type="match status" value="1"/>
</dbReference>
<dbReference type="EMBL" id="KN847318">
    <property type="protein sequence ID" value="KIW59057.1"/>
    <property type="molecule type" value="Genomic_DNA"/>
</dbReference>
<comment type="subcellular location">
    <subcellularLocation>
        <location evidence="1">Nucleus</location>
    </subcellularLocation>
</comment>
<dbReference type="AlphaFoldDB" id="A0A0D2D9W8"/>
<dbReference type="PANTHER" id="PTHR31845">
    <property type="entry name" value="FINGER DOMAIN PROTEIN, PUTATIVE-RELATED"/>
    <property type="match status" value="1"/>
</dbReference>
<dbReference type="Pfam" id="PF00172">
    <property type="entry name" value="Zn_clus"/>
    <property type="match status" value="1"/>
</dbReference>
<keyword evidence="3" id="KW-0805">Transcription regulation</keyword>
<reference evidence="9 10" key="1">
    <citation type="submission" date="2015-01" db="EMBL/GenBank/DDBJ databases">
        <title>The Genome Sequence of Exophiala xenobiotica CBS118157.</title>
        <authorList>
            <consortium name="The Broad Institute Genomics Platform"/>
            <person name="Cuomo C."/>
            <person name="de Hoog S."/>
            <person name="Gorbushina A."/>
            <person name="Stielow B."/>
            <person name="Teixiera M."/>
            <person name="Abouelleil A."/>
            <person name="Chapman S.B."/>
            <person name="Priest M."/>
            <person name="Young S.K."/>
            <person name="Wortman J."/>
            <person name="Nusbaum C."/>
            <person name="Birren B."/>
        </authorList>
    </citation>
    <scope>NUCLEOTIDE SEQUENCE [LARGE SCALE GENOMIC DNA]</scope>
    <source>
        <strain evidence="9 10">CBS 118157</strain>
    </source>
</reference>
<keyword evidence="6" id="KW-0539">Nucleus</keyword>
<feature type="region of interest" description="Disordered" evidence="7">
    <location>
        <begin position="87"/>
        <end position="123"/>
    </location>
</feature>
<keyword evidence="5" id="KW-0804">Transcription</keyword>
<evidence type="ECO:0000313" key="9">
    <source>
        <dbReference type="EMBL" id="KIW59057.1"/>
    </source>
</evidence>
<name>A0A0D2D9W8_9EURO</name>
<keyword evidence="2" id="KW-0479">Metal-binding</keyword>
<keyword evidence="10" id="KW-1185">Reference proteome</keyword>
<dbReference type="PROSITE" id="PS50048">
    <property type="entry name" value="ZN2_CY6_FUNGAL_2"/>
    <property type="match status" value="1"/>
</dbReference>
<evidence type="ECO:0000313" key="10">
    <source>
        <dbReference type="Proteomes" id="UP000054342"/>
    </source>
</evidence>
<gene>
    <name evidence="9" type="ORF">PV05_03538</name>
</gene>
<dbReference type="InterPro" id="IPR051089">
    <property type="entry name" value="prtT"/>
</dbReference>
<dbReference type="InterPro" id="IPR007219">
    <property type="entry name" value="XnlR_reg_dom"/>
</dbReference>
<dbReference type="Proteomes" id="UP000054342">
    <property type="component" value="Unassembled WGS sequence"/>
</dbReference>
<feature type="region of interest" description="Disordered" evidence="7">
    <location>
        <begin position="1"/>
        <end position="20"/>
    </location>
</feature>
<keyword evidence="4" id="KW-0238">DNA-binding</keyword>
<dbReference type="InterPro" id="IPR001138">
    <property type="entry name" value="Zn2Cys6_DnaBD"/>
</dbReference>
<dbReference type="RefSeq" id="XP_013319641.1">
    <property type="nucleotide sequence ID" value="XM_013464187.1"/>
</dbReference>
<dbReference type="GO" id="GO:0006351">
    <property type="term" value="P:DNA-templated transcription"/>
    <property type="evidence" value="ECO:0007669"/>
    <property type="project" value="InterPro"/>
</dbReference>
<feature type="compositionally biased region" description="Polar residues" evidence="7">
    <location>
        <begin position="573"/>
        <end position="590"/>
    </location>
</feature>
<dbReference type="Gene3D" id="4.10.240.10">
    <property type="entry name" value="Zn(2)-C6 fungal-type DNA-binding domain"/>
    <property type="match status" value="1"/>
</dbReference>
<dbReference type="GeneID" id="25325446"/>
<dbReference type="OrthoDB" id="3163292at2759"/>
<dbReference type="HOGENOM" id="CLU_011455_4_2_1"/>
<feature type="region of interest" description="Disordered" evidence="7">
    <location>
        <begin position="565"/>
        <end position="590"/>
    </location>
</feature>
<evidence type="ECO:0000259" key="8">
    <source>
        <dbReference type="PROSITE" id="PS50048"/>
    </source>
</evidence>